<feature type="region of interest" description="Disordered" evidence="1">
    <location>
        <begin position="64"/>
        <end position="89"/>
    </location>
</feature>
<gene>
    <name evidence="2" type="ORF">MNBD_ALPHA01-2441</name>
</gene>
<dbReference type="EMBL" id="UOEJ01000214">
    <property type="protein sequence ID" value="VAW05597.1"/>
    <property type="molecule type" value="Genomic_DNA"/>
</dbReference>
<evidence type="ECO:0000313" key="2">
    <source>
        <dbReference type="EMBL" id="VAW05597.1"/>
    </source>
</evidence>
<evidence type="ECO:0000256" key="1">
    <source>
        <dbReference type="SAM" id="MobiDB-lite"/>
    </source>
</evidence>
<accession>A0A3B0SX01</accession>
<name>A0A3B0SX01_9ZZZZ</name>
<feature type="compositionally biased region" description="Basic and acidic residues" evidence="1">
    <location>
        <begin position="65"/>
        <end position="89"/>
    </location>
</feature>
<dbReference type="AlphaFoldDB" id="A0A3B0SX01"/>
<proteinExistence type="predicted"/>
<protein>
    <submittedName>
        <fullName evidence="2">Uncharacterized protein</fullName>
    </submittedName>
</protein>
<sequence length="89" mass="10448">MKRVQDEKPPRSDEVKAWLDEEIDAQQVRYDAIAAEMEGIQEKRNGWIAKFLEIIQTKGFNMNGDMRRQITDGEMPTRPDRPDADKVIW</sequence>
<organism evidence="2">
    <name type="scientific">hydrothermal vent metagenome</name>
    <dbReference type="NCBI Taxonomy" id="652676"/>
    <lineage>
        <taxon>unclassified sequences</taxon>
        <taxon>metagenomes</taxon>
        <taxon>ecological metagenomes</taxon>
    </lineage>
</organism>
<reference evidence="2" key="1">
    <citation type="submission" date="2018-06" db="EMBL/GenBank/DDBJ databases">
        <authorList>
            <person name="Zhirakovskaya E."/>
        </authorList>
    </citation>
    <scope>NUCLEOTIDE SEQUENCE</scope>
</reference>